<reference evidence="2 3" key="1">
    <citation type="submission" date="2012-10" db="EMBL/GenBank/DDBJ databases">
        <title>Genome assembly of Amycolatopsis azurea DSM 43854.</title>
        <authorList>
            <person name="Khatri I."/>
            <person name="Kaur I."/>
            <person name="Subramanian S."/>
            <person name="Mayilraj S."/>
        </authorList>
    </citation>
    <scope>NUCLEOTIDE SEQUENCE [LARGE SCALE GENOMIC DNA]</scope>
    <source>
        <strain evidence="2 3">DSM 43854</strain>
    </source>
</reference>
<dbReference type="RefSeq" id="WP_005158450.1">
    <property type="nucleotide sequence ID" value="NZ_ANMG01000035.1"/>
</dbReference>
<dbReference type="Proteomes" id="UP000014137">
    <property type="component" value="Unassembled WGS sequence"/>
</dbReference>
<dbReference type="AlphaFoldDB" id="M2QHG7"/>
<evidence type="ECO:0000259" key="1">
    <source>
        <dbReference type="Pfam" id="PF03992"/>
    </source>
</evidence>
<organism evidence="2 3">
    <name type="scientific">Amycolatopsis azurea DSM 43854</name>
    <dbReference type="NCBI Taxonomy" id="1238180"/>
    <lineage>
        <taxon>Bacteria</taxon>
        <taxon>Bacillati</taxon>
        <taxon>Actinomycetota</taxon>
        <taxon>Actinomycetes</taxon>
        <taxon>Pseudonocardiales</taxon>
        <taxon>Pseudonocardiaceae</taxon>
        <taxon>Amycolatopsis</taxon>
    </lineage>
</organism>
<evidence type="ECO:0000313" key="3">
    <source>
        <dbReference type="Proteomes" id="UP000014137"/>
    </source>
</evidence>
<proteinExistence type="predicted"/>
<gene>
    <name evidence="2" type="ORF">C791_3709</name>
</gene>
<accession>M2QHG7</accession>
<sequence length="116" mass="12699">MIDVDRTGFVALVTITIGDPEAHAPLLELLAREVEQWVRFRPGFVSANYHVSTDGSRIINYAQWDSEEDYRESFKANPNAGSLRDAITAIDGVEGLQMVGYTLVKSVAASKVPADS</sequence>
<dbReference type="Pfam" id="PF03992">
    <property type="entry name" value="ABM"/>
    <property type="match status" value="1"/>
</dbReference>
<protein>
    <recommendedName>
        <fullName evidence="1">ABM domain-containing protein</fullName>
    </recommendedName>
</protein>
<name>M2QHG7_9PSEU</name>
<feature type="domain" description="ABM" evidence="1">
    <location>
        <begin position="10"/>
        <end position="74"/>
    </location>
</feature>
<dbReference type="Gene3D" id="3.30.70.100">
    <property type="match status" value="1"/>
</dbReference>
<dbReference type="PATRIC" id="fig|1238180.3.peg.4041"/>
<dbReference type="InterPro" id="IPR011008">
    <property type="entry name" value="Dimeric_a/b-barrel"/>
</dbReference>
<evidence type="ECO:0000313" key="2">
    <source>
        <dbReference type="EMBL" id="EMD26161.1"/>
    </source>
</evidence>
<comment type="caution">
    <text evidence="2">The sequence shown here is derived from an EMBL/GenBank/DDBJ whole genome shotgun (WGS) entry which is preliminary data.</text>
</comment>
<dbReference type="SUPFAM" id="SSF54909">
    <property type="entry name" value="Dimeric alpha+beta barrel"/>
    <property type="match status" value="1"/>
</dbReference>
<dbReference type="EMBL" id="ANMG01000035">
    <property type="protein sequence ID" value="EMD26161.1"/>
    <property type="molecule type" value="Genomic_DNA"/>
</dbReference>
<dbReference type="OrthoDB" id="1494517at2"/>
<dbReference type="InterPro" id="IPR007138">
    <property type="entry name" value="ABM_dom"/>
</dbReference>